<protein>
    <submittedName>
        <fullName evidence="9">Putative alkaline ceramidase dcd3A</fullName>
    </submittedName>
</protein>
<keyword evidence="7" id="KW-0862">Zinc</keyword>
<dbReference type="EMBL" id="LSSL01007234">
    <property type="protein sequence ID" value="OLY78099.1"/>
    <property type="molecule type" value="Genomic_DNA"/>
</dbReference>
<feature type="transmembrane region" description="Helical" evidence="8">
    <location>
        <begin position="52"/>
        <end position="70"/>
    </location>
</feature>
<dbReference type="GO" id="GO:0016811">
    <property type="term" value="F:hydrolase activity, acting on carbon-nitrogen (but not peptide) bonds, in linear amides"/>
    <property type="evidence" value="ECO:0007669"/>
    <property type="project" value="InterPro"/>
</dbReference>
<evidence type="ECO:0000313" key="9">
    <source>
        <dbReference type="EMBL" id="OLY78099.1"/>
    </source>
</evidence>
<dbReference type="AlphaFoldDB" id="A0A1R0GMK3"/>
<comment type="caution">
    <text evidence="9">The sequence shown here is derived from an EMBL/GenBank/DDBJ whole genome shotgun (WGS) entry which is preliminary data.</text>
</comment>
<dbReference type="PANTHER" id="PTHR46187:SF3">
    <property type="entry name" value="ALKALINE CERAMIDASE 3"/>
    <property type="match status" value="1"/>
</dbReference>
<evidence type="ECO:0000256" key="6">
    <source>
        <dbReference type="ARBA" id="ARBA00023136"/>
    </source>
</evidence>
<accession>A0A1R0GMK3</accession>
<feature type="transmembrane region" description="Helical" evidence="8">
    <location>
        <begin position="76"/>
        <end position="98"/>
    </location>
</feature>
<feature type="binding site" evidence="7">
    <location>
        <position position="16"/>
    </location>
    <ligand>
        <name>Zn(2+)</name>
        <dbReference type="ChEBI" id="CHEBI:29105"/>
        <note>catalytic</note>
    </ligand>
</feature>
<evidence type="ECO:0000256" key="5">
    <source>
        <dbReference type="ARBA" id="ARBA00022989"/>
    </source>
</evidence>
<evidence type="ECO:0000256" key="7">
    <source>
        <dbReference type="PIRSR" id="PIRSR608901-2"/>
    </source>
</evidence>
<feature type="transmembrane region" description="Helical" evidence="8">
    <location>
        <begin position="30"/>
        <end position="45"/>
    </location>
</feature>
<organism evidence="9 10">
    <name type="scientific">Smittium mucronatum</name>
    <dbReference type="NCBI Taxonomy" id="133383"/>
    <lineage>
        <taxon>Eukaryota</taxon>
        <taxon>Fungi</taxon>
        <taxon>Fungi incertae sedis</taxon>
        <taxon>Zoopagomycota</taxon>
        <taxon>Kickxellomycotina</taxon>
        <taxon>Harpellomycetes</taxon>
        <taxon>Harpellales</taxon>
        <taxon>Legeriomycetaceae</taxon>
        <taxon>Smittium</taxon>
    </lineage>
</organism>
<feature type="binding site" evidence="7">
    <location>
        <position position="158"/>
    </location>
    <ligand>
        <name>Zn(2+)</name>
        <dbReference type="ChEBI" id="CHEBI:29105"/>
        <note>catalytic</note>
    </ligand>
</feature>
<comment type="subcellular location">
    <subcellularLocation>
        <location evidence="1">Membrane</location>
        <topology evidence="1">Multi-pass membrane protein</topology>
    </subcellularLocation>
</comment>
<evidence type="ECO:0000256" key="4">
    <source>
        <dbReference type="ARBA" id="ARBA00022801"/>
    </source>
</evidence>
<dbReference type="PANTHER" id="PTHR46187">
    <property type="entry name" value="ALKALINE CERAMIDASE 3"/>
    <property type="match status" value="1"/>
</dbReference>
<sequence>MYRSISVIGLGSALFHGTLKQPMQMFDEIPMIWLAIIVLYVLLNVRYGLDKLWIKLGLASVGIFGSYVTASSQGIVQFYLFQLFFICLQICMFALMYLANRDICLTYHSKTNELAKHLLSNGIKWYGVAVSCWLADTFFCKYINGGPASYLPIYLQLHALWHIFISFSLTHFVLLVVVYYRISKGQTVYLKSKFLGLPEISMAKYSH</sequence>
<evidence type="ECO:0000313" key="10">
    <source>
        <dbReference type="Proteomes" id="UP000187455"/>
    </source>
</evidence>
<dbReference type="STRING" id="133383.A0A1R0GMK3"/>
<comment type="cofactor">
    <cofactor evidence="7">
        <name>Zn(2+)</name>
        <dbReference type="ChEBI" id="CHEBI:29105"/>
    </cofactor>
</comment>
<name>A0A1R0GMK3_9FUNG</name>
<dbReference type="Pfam" id="PF05875">
    <property type="entry name" value="Ceramidase"/>
    <property type="match status" value="1"/>
</dbReference>
<dbReference type="OrthoDB" id="187171at2759"/>
<evidence type="ECO:0000256" key="2">
    <source>
        <dbReference type="ARBA" id="ARBA00009780"/>
    </source>
</evidence>
<proteinExistence type="inferred from homology"/>
<keyword evidence="5 8" id="KW-1133">Transmembrane helix</keyword>
<dbReference type="Proteomes" id="UP000187455">
    <property type="component" value="Unassembled WGS sequence"/>
</dbReference>
<keyword evidence="4" id="KW-0378">Hydrolase</keyword>
<feature type="transmembrane region" description="Helical" evidence="8">
    <location>
        <begin position="118"/>
        <end position="139"/>
    </location>
</feature>
<gene>
    <name evidence="9" type="ORF">AYI68_g7861</name>
</gene>
<dbReference type="GO" id="GO:0046513">
    <property type="term" value="P:ceramide biosynthetic process"/>
    <property type="evidence" value="ECO:0007669"/>
    <property type="project" value="TreeGrafter"/>
</dbReference>
<keyword evidence="3 8" id="KW-0812">Transmembrane</keyword>
<reference evidence="9 10" key="1">
    <citation type="journal article" date="2016" name="Mol. Biol. Evol.">
        <title>Genome-Wide Survey of Gut Fungi (Harpellales) Reveals the First Horizontally Transferred Ubiquitin Gene from a Mosquito Host.</title>
        <authorList>
            <person name="Wang Y."/>
            <person name="White M.M."/>
            <person name="Kvist S."/>
            <person name="Moncalvo J.M."/>
        </authorList>
    </citation>
    <scope>NUCLEOTIDE SEQUENCE [LARGE SCALE GENOMIC DNA]</scope>
    <source>
        <strain evidence="9 10">ALG-7-W6</strain>
    </source>
</reference>
<dbReference type="InterPro" id="IPR008901">
    <property type="entry name" value="ACER"/>
</dbReference>
<keyword evidence="10" id="KW-1185">Reference proteome</keyword>
<feature type="binding site" evidence="7">
    <location>
        <position position="162"/>
    </location>
    <ligand>
        <name>Zn(2+)</name>
        <dbReference type="ChEBI" id="CHEBI:29105"/>
        <note>catalytic</note>
    </ligand>
</feature>
<dbReference type="GO" id="GO:0005789">
    <property type="term" value="C:endoplasmic reticulum membrane"/>
    <property type="evidence" value="ECO:0007669"/>
    <property type="project" value="TreeGrafter"/>
</dbReference>
<dbReference type="GO" id="GO:0046872">
    <property type="term" value="F:metal ion binding"/>
    <property type="evidence" value="ECO:0007669"/>
    <property type="project" value="UniProtKB-KW"/>
</dbReference>
<evidence type="ECO:0000256" key="8">
    <source>
        <dbReference type="SAM" id="Phobius"/>
    </source>
</evidence>
<evidence type="ECO:0000256" key="1">
    <source>
        <dbReference type="ARBA" id="ARBA00004141"/>
    </source>
</evidence>
<keyword evidence="6 8" id="KW-0472">Membrane</keyword>
<feature type="transmembrane region" description="Helical" evidence="8">
    <location>
        <begin position="159"/>
        <end position="182"/>
    </location>
</feature>
<comment type="similarity">
    <text evidence="2">Belongs to the alkaline ceramidase family.</text>
</comment>
<evidence type="ECO:0000256" key="3">
    <source>
        <dbReference type="ARBA" id="ARBA00022692"/>
    </source>
</evidence>
<dbReference type="GO" id="GO:0046514">
    <property type="term" value="P:ceramide catabolic process"/>
    <property type="evidence" value="ECO:0007669"/>
    <property type="project" value="TreeGrafter"/>
</dbReference>
<keyword evidence="7" id="KW-0479">Metal-binding</keyword>